<comment type="caution">
    <text evidence="10">The sequence shown here is derived from an EMBL/GenBank/DDBJ whole genome shotgun (WGS) entry which is preliminary data.</text>
</comment>
<evidence type="ECO:0000256" key="4">
    <source>
        <dbReference type="ARBA" id="ARBA00022989"/>
    </source>
</evidence>
<evidence type="ECO:0000256" key="7">
    <source>
        <dbReference type="SAM" id="Phobius"/>
    </source>
</evidence>
<dbReference type="OMA" id="RECWCAQ"/>
<dbReference type="GO" id="GO:0005886">
    <property type="term" value="C:plasma membrane"/>
    <property type="evidence" value="ECO:0007669"/>
    <property type="project" value="TreeGrafter"/>
</dbReference>
<organism evidence="10 11">
    <name type="scientific">Scytalidium lignicola</name>
    <name type="common">Hyphomycete</name>
    <dbReference type="NCBI Taxonomy" id="5539"/>
    <lineage>
        <taxon>Eukaryota</taxon>
        <taxon>Fungi</taxon>
        <taxon>Dikarya</taxon>
        <taxon>Ascomycota</taxon>
        <taxon>Pezizomycotina</taxon>
        <taxon>Leotiomycetes</taxon>
        <taxon>Leotiomycetes incertae sedis</taxon>
        <taxon>Scytalidium</taxon>
    </lineage>
</organism>
<accession>A0A3E2HH28</accession>
<dbReference type="InterPro" id="IPR002889">
    <property type="entry name" value="WSC_carb-bd"/>
</dbReference>
<keyword evidence="6" id="KW-0325">Glycoprotein</keyword>
<evidence type="ECO:0000256" key="8">
    <source>
        <dbReference type="SAM" id="SignalP"/>
    </source>
</evidence>
<evidence type="ECO:0000256" key="5">
    <source>
        <dbReference type="ARBA" id="ARBA00023136"/>
    </source>
</evidence>
<comment type="subcellular location">
    <subcellularLocation>
        <location evidence="1">Membrane</location>
        <topology evidence="1">Single-pass membrane protein</topology>
    </subcellularLocation>
</comment>
<sequence length="181" mass="19182">MALFGSNSPRLLQQLLIALLLLSCFSANVVVLAQQTPTTDPEIFPGIGAYNYYGCYNETVQLNNTGNLRALSGGPTESLNNMTVATCINFCGNNSYTFAGLEYTRECYCSNYISTFSANLGDAACNLPCAGNSSQICGGPLRLSVYQKQSSKKGAGIKVKEAPLGSILALGIAIGFLMYLA</sequence>
<evidence type="ECO:0000313" key="10">
    <source>
        <dbReference type="EMBL" id="RFU32443.1"/>
    </source>
</evidence>
<feature type="non-terminal residue" evidence="10">
    <location>
        <position position="1"/>
    </location>
</feature>
<dbReference type="PANTHER" id="PTHR24269:SF16">
    <property type="entry name" value="PROTEIN SLG1"/>
    <property type="match status" value="1"/>
</dbReference>
<name>A0A3E2HH28_SCYLI</name>
<dbReference type="Proteomes" id="UP000258309">
    <property type="component" value="Unassembled WGS sequence"/>
</dbReference>
<keyword evidence="5 7" id="KW-0472">Membrane</keyword>
<feature type="signal peptide" evidence="8">
    <location>
        <begin position="1"/>
        <end position="27"/>
    </location>
</feature>
<gene>
    <name evidence="10" type="ORF">B7463_g3865</name>
</gene>
<dbReference type="AlphaFoldDB" id="A0A3E2HH28"/>
<dbReference type="STRING" id="5539.A0A3E2HH28"/>
<dbReference type="SMART" id="SM00321">
    <property type="entry name" value="WSC"/>
    <property type="match status" value="1"/>
</dbReference>
<protein>
    <recommendedName>
        <fullName evidence="9">WSC domain-containing protein</fullName>
    </recommendedName>
</protein>
<dbReference type="PANTHER" id="PTHR24269">
    <property type="entry name" value="KREMEN PROTEIN"/>
    <property type="match status" value="1"/>
</dbReference>
<feature type="chain" id="PRO_5017663834" description="WSC domain-containing protein" evidence="8">
    <location>
        <begin position="28"/>
        <end position="181"/>
    </location>
</feature>
<dbReference type="Pfam" id="PF01822">
    <property type="entry name" value="WSC"/>
    <property type="match status" value="1"/>
</dbReference>
<feature type="transmembrane region" description="Helical" evidence="7">
    <location>
        <begin position="162"/>
        <end position="180"/>
    </location>
</feature>
<proteinExistence type="predicted"/>
<evidence type="ECO:0000313" key="11">
    <source>
        <dbReference type="Proteomes" id="UP000258309"/>
    </source>
</evidence>
<keyword evidence="3 8" id="KW-0732">Signal</keyword>
<feature type="non-terminal residue" evidence="10">
    <location>
        <position position="181"/>
    </location>
</feature>
<dbReference type="EMBL" id="NCSJ02000054">
    <property type="protein sequence ID" value="RFU32443.1"/>
    <property type="molecule type" value="Genomic_DNA"/>
</dbReference>
<evidence type="ECO:0000256" key="3">
    <source>
        <dbReference type="ARBA" id="ARBA00022729"/>
    </source>
</evidence>
<feature type="domain" description="WSC" evidence="9">
    <location>
        <begin position="49"/>
        <end position="149"/>
    </location>
</feature>
<evidence type="ECO:0000256" key="2">
    <source>
        <dbReference type="ARBA" id="ARBA00022692"/>
    </source>
</evidence>
<dbReference type="OrthoDB" id="5985073at2759"/>
<keyword evidence="4 7" id="KW-1133">Transmembrane helix</keyword>
<evidence type="ECO:0000259" key="9">
    <source>
        <dbReference type="PROSITE" id="PS51212"/>
    </source>
</evidence>
<evidence type="ECO:0000256" key="1">
    <source>
        <dbReference type="ARBA" id="ARBA00004167"/>
    </source>
</evidence>
<dbReference type="InterPro" id="IPR051836">
    <property type="entry name" value="Kremen_rcpt"/>
</dbReference>
<keyword evidence="2 7" id="KW-0812">Transmembrane</keyword>
<keyword evidence="11" id="KW-1185">Reference proteome</keyword>
<dbReference type="PROSITE" id="PS51212">
    <property type="entry name" value="WSC"/>
    <property type="match status" value="1"/>
</dbReference>
<reference evidence="10 11" key="1">
    <citation type="submission" date="2018-05" db="EMBL/GenBank/DDBJ databases">
        <title>Draft genome sequence of Scytalidium lignicola DSM 105466, a ubiquitous saprotrophic fungus.</title>
        <authorList>
            <person name="Buettner E."/>
            <person name="Gebauer A.M."/>
            <person name="Hofrichter M."/>
            <person name="Liers C."/>
            <person name="Kellner H."/>
        </authorList>
    </citation>
    <scope>NUCLEOTIDE SEQUENCE [LARGE SCALE GENOMIC DNA]</scope>
    <source>
        <strain evidence="10 11">DSM 105466</strain>
    </source>
</reference>
<evidence type="ECO:0000256" key="6">
    <source>
        <dbReference type="ARBA" id="ARBA00023180"/>
    </source>
</evidence>